<reference evidence="1" key="1">
    <citation type="submission" date="2020-08" db="EMBL/GenBank/DDBJ databases">
        <title>Multicomponent nature underlies the extraordinary mechanical properties of spider dragline silk.</title>
        <authorList>
            <person name="Kono N."/>
            <person name="Nakamura H."/>
            <person name="Mori M."/>
            <person name="Yoshida Y."/>
            <person name="Ohtoshi R."/>
            <person name="Malay A.D."/>
            <person name="Moran D.A.P."/>
            <person name="Tomita M."/>
            <person name="Numata K."/>
            <person name="Arakawa K."/>
        </authorList>
    </citation>
    <scope>NUCLEOTIDE SEQUENCE</scope>
</reference>
<protein>
    <submittedName>
        <fullName evidence="1">Protein kinase domain-containing protein</fullName>
    </submittedName>
</protein>
<dbReference type="GO" id="GO:0016301">
    <property type="term" value="F:kinase activity"/>
    <property type="evidence" value="ECO:0007669"/>
    <property type="project" value="UniProtKB-KW"/>
</dbReference>
<comment type="caution">
    <text evidence="1">The sequence shown here is derived from an EMBL/GenBank/DDBJ whole genome shotgun (WGS) entry which is preliminary data.</text>
</comment>
<feature type="non-terminal residue" evidence="1">
    <location>
        <position position="86"/>
    </location>
</feature>
<dbReference type="OrthoDB" id="6424675at2759"/>
<dbReference type="EMBL" id="BMAW01105892">
    <property type="protein sequence ID" value="GFT21566.1"/>
    <property type="molecule type" value="Genomic_DNA"/>
</dbReference>
<accession>A0A8X6TLT2</accession>
<name>A0A8X6TLT2_NEPPI</name>
<evidence type="ECO:0000313" key="1">
    <source>
        <dbReference type="EMBL" id="GFT21566.1"/>
    </source>
</evidence>
<evidence type="ECO:0000313" key="2">
    <source>
        <dbReference type="Proteomes" id="UP000887013"/>
    </source>
</evidence>
<keyword evidence="2" id="KW-1185">Reference proteome</keyword>
<dbReference type="Proteomes" id="UP000887013">
    <property type="component" value="Unassembled WGS sequence"/>
</dbReference>
<organism evidence="1 2">
    <name type="scientific">Nephila pilipes</name>
    <name type="common">Giant wood spider</name>
    <name type="synonym">Nephila maculata</name>
    <dbReference type="NCBI Taxonomy" id="299642"/>
    <lineage>
        <taxon>Eukaryota</taxon>
        <taxon>Metazoa</taxon>
        <taxon>Ecdysozoa</taxon>
        <taxon>Arthropoda</taxon>
        <taxon>Chelicerata</taxon>
        <taxon>Arachnida</taxon>
        <taxon>Araneae</taxon>
        <taxon>Araneomorphae</taxon>
        <taxon>Entelegynae</taxon>
        <taxon>Araneoidea</taxon>
        <taxon>Nephilidae</taxon>
        <taxon>Nephila</taxon>
    </lineage>
</organism>
<dbReference type="AlphaFoldDB" id="A0A8X6TLT2"/>
<keyword evidence="1" id="KW-0808">Transferase</keyword>
<gene>
    <name evidence="1" type="primary">AVEN_142123_1</name>
    <name evidence="1" type="ORF">NPIL_108371</name>
</gene>
<proteinExistence type="predicted"/>
<sequence length="86" mass="10049">MEKYVFKASEIRYLWKHRGSRDYELKYLKAKGNSITSIIFEDIRNGCEVSGKLVASPREGEAYHWPRLQHKNLAPLLQVVSINEKI</sequence>
<keyword evidence="1" id="KW-0418">Kinase</keyword>